<keyword evidence="2" id="KW-0081">Bacteriolytic enzyme</keyword>
<dbReference type="InterPro" id="IPR002901">
    <property type="entry name" value="MGlyc_endo_b_GlcNAc-like_dom"/>
</dbReference>
<evidence type="ECO:0000256" key="3">
    <source>
        <dbReference type="ARBA" id="ARBA00022801"/>
    </source>
</evidence>
<evidence type="ECO:0000256" key="1">
    <source>
        <dbReference type="ARBA" id="ARBA00022529"/>
    </source>
</evidence>
<keyword evidence="5" id="KW-0732">Signal</keyword>
<dbReference type="SMART" id="SM00047">
    <property type="entry name" value="LYZ2"/>
    <property type="match status" value="1"/>
</dbReference>
<evidence type="ECO:0000256" key="2">
    <source>
        <dbReference type="ARBA" id="ARBA00022638"/>
    </source>
</evidence>
<reference evidence="8" key="1">
    <citation type="journal article" date="2019" name="Int. J. Syst. Evol. Microbiol.">
        <title>The Global Catalogue of Microorganisms (GCM) 10K type strain sequencing project: providing services to taxonomists for standard genome sequencing and annotation.</title>
        <authorList>
            <consortium name="The Broad Institute Genomics Platform"/>
            <consortium name="The Broad Institute Genome Sequencing Center for Infectious Disease"/>
            <person name="Wu L."/>
            <person name="Ma J."/>
        </authorList>
    </citation>
    <scope>NUCLEOTIDE SEQUENCE [LARGE SCALE GENOMIC DNA]</scope>
    <source>
        <strain evidence="8">KCTC 42217</strain>
    </source>
</reference>
<evidence type="ECO:0000256" key="5">
    <source>
        <dbReference type="SAM" id="SignalP"/>
    </source>
</evidence>
<feature type="chain" id="PRO_5047423288" description="Peptidoglycan hydrolase" evidence="5">
    <location>
        <begin position="22"/>
        <end position="275"/>
    </location>
</feature>
<accession>A0ABW4ZHN0</accession>
<dbReference type="Pfam" id="PF01476">
    <property type="entry name" value="LysM"/>
    <property type="match status" value="1"/>
</dbReference>
<dbReference type="EMBL" id="JBHUHZ010000001">
    <property type="protein sequence ID" value="MFD2161468.1"/>
    <property type="molecule type" value="Genomic_DNA"/>
</dbReference>
<keyword evidence="3" id="KW-0378">Hydrolase</keyword>
<dbReference type="PANTHER" id="PTHR33308:SF9">
    <property type="entry name" value="PEPTIDOGLYCAN HYDROLASE FLGJ"/>
    <property type="match status" value="1"/>
</dbReference>
<dbReference type="PROSITE" id="PS51257">
    <property type="entry name" value="PROKAR_LIPOPROTEIN"/>
    <property type="match status" value="1"/>
</dbReference>
<gene>
    <name evidence="7" type="ORF">ACFSJU_03635</name>
</gene>
<protein>
    <recommendedName>
        <fullName evidence="4">Peptidoglycan hydrolase</fullName>
    </recommendedName>
</protein>
<evidence type="ECO:0000259" key="6">
    <source>
        <dbReference type="PROSITE" id="PS51782"/>
    </source>
</evidence>
<dbReference type="Gene3D" id="1.10.530.10">
    <property type="match status" value="1"/>
</dbReference>
<feature type="domain" description="LysM" evidence="6">
    <location>
        <begin position="230"/>
        <end position="273"/>
    </location>
</feature>
<dbReference type="SMART" id="SM00257">
    <property type="entry name" value="LysM"/>
    <property type="match status" value="1"/>
</dbReference>
<dbReference type="Pfam" id="PF01832">
    <property type="entry name" value="Glucosaminidase"/>
    <property type="match status" value="1"/>
</dbReference>
<dbReference type="CDD" id="cd00118">
    <property type="entry name" value="LysM"/>
    <property type="match status" value="1"/>
</dbReference>
<dbReference type="InterPro" id="IPR036779">
    <property type="entry name" value="LysM_dom_sf"/>
</dbReference>
<dbReference type="Proteomes" id="UP001597387">
    <property type="component" value="Unassembled WGS sequence"/>
</dbReference>
<dbReference type="InterPro" id="IPR051056">
    <property type="entry name" value="Glycosyl_Hydrolase_73"/>
</dbReference>
<organism evidence="7 8">
    <name type="scientific">Paradesertivirga mongoliensis</name>
    <dbReference type="NCBI Taxonomy" id="2100740"/>
    <lineage>
        <taxon>Bacteria</taxon>
        <taxon>Pseudomonadati</taxon>
        <taxon>Bacteroidota</taxon>
        <taxon>Sphingobacteriia</taxon>
        <taxon>Sphingobacteriales</taxon>
        <taxon>Sphingobacteriaceae</taxon>
        <taxon>Paradesertivirga</taxon>
    </lineage>
</organism>
<dbReference type="PANTHER" id="PTHR33308">
    <property type="entry name" value="PEPTIDOGLYCAN HYDROLASE FLGJ"/>
    <property type="match status" value="1"/>
</dbReference>
<dbReference type="PROSITE" id="PS51782">
    <property type="entry name" value="LYSM"/>
    <property type="match status" value="1"/>
</dbReference>
<proteinExistence type="predicted"/>
<evidence type="ECO:0000313" key="7">
    <source>
        <dbReference type="EMBL" id="MFD2161468.1"/>
    </source>
</evidence>
<comment type="caution">
    <text evidence="7">The sequence shown here is derived from an EMBL/GenBank/DDBJ whole genome shotgun (WGS) entry which is preliminary data.</text>
</comment>
<dbReference type="Gene3D" id="3.10.350.10">
    <property type="entry name" value="LysM domain"/>
    <property type="match status" value="1"/>
</dbReference>
<feature type="signal peptide" evidence="5">
    <location>
        <begin position="1"/>
        <end position="21"/>
    </location>
</feature>
<keyword evidence="8" id="KW-1185">Reference proteome</keyword>
<evidence type="ECO:0000313" key="8">
    <source>
        <dbReference type="Proteomes" id="UP001597387"/>
    </source>
</evidence>
<dbReference type="RefSeq" id="WP_255899249.1">
    <property type="nucleotide sequence ID" value="NZ_JAFMZO010000001.1"/>
</dbReference>
<sequence>MRIYILIACAALSMSCTTTKAVIVKKETSKPTREPVKVFKTNTLTKNLTSLQYIEQYKGIAIEEMLKSGIPASITLAQGLLESASGNSTLATEANNHFGIKCNTTWTGPTILKDDDAAGECFRVYQSAEESYRDHTEFLKRARYTSLFQLDRNDYRGWAHGLKQAGYATNPKYAQLLIDLIERYQLDQYDRAEKNVLAQSTREEKVITEIIKEEPKKPITDAEKTPLAMKIYEVKQGDTLYSISRRFGLTVDDIKILNSLQVAEVKLGQLLLVSK</sequence>
<evidence type="ECO:0000256" key="4">
    <source>
        <dbReference type="ARBA" id="ARBA00032108"/>
    </source>
</evidence>
<dbReference type="SUPFAM" id="SSF54106">
    <property type="entry name" value="LysM domain"/>
    <property type="match status" value="1"/>
</dbReference>
<name>A0ABW4ZHN0_9SPHI</name>
<keyword evidence="1" id="KW-0929">Antimicrobial</keyword>
<dbReference type="InterPro" id="IPR018392">
    <property type="entry name" value="LysM"/>
</dbReference>